<keyword evidence="3" id="KW-1185">Reference proteome</keyword>
<feature type="region of interest" description="Disordered" evidence="1">
    <location>
        <begin position="103"/>
        <end position="167"/>
    </location>
</feature>
<evidence type="ECO:0000313" key="3">
    <source>
        <dbReference type="Proteomes" id="UP000295636"/>
    </source>
</evidence>
<feature type="compositionally biased region" description="Polar residues" evidence="1">
    <location>
        <begin position="131"/>
        <end position="145"/>
    </location>
</feature>
<dbReference type="Proteomes" id="UP000295636">
    <property type="component" value="Unassembled WGS sequence"/>
</dbReference>
<organism evidence="2 3">
    <name type="scientific">Paenibacillus piri</name>
    <dbReference type="NCBI Taxonomy" id="2547395"/>
    <lineage>
        <taxon>Bacteria</taxon>
        <taxon>Bacillati</taxon>
        <taxon>Bacillota</taxon>
        <taxon>Bacilli</taxon>
        <taxon>Bacillales</taxon>
        <taxon>Paenibacillaceae</taxon>
        <taxon>Paenibacillus</taxon>
    </lineage>
</organism>
<dbReference type="OrthoDB" id="2452459at2"/>
<accession>A0A4R5KHJ1</accession>
<protein>
    <submittedName>
        <fullName evidence="2">Uncharacterized protein</fullName>
    </submittedName>
</protein>
<feature type="compositionally biased region" description="Basic and acidic residues" evidence="1">
    <location>
        <begin position="110"/>
        <end position="120"/>
    </location>
</feature>
<reference evidence="2 3" key="1">
    <citation type="submission" date="2019-03" db="EMBL/GenBank/DDBJ databases">
        <title>This is whole genome sequence of Paenibacillus sp MS74 strain.</title>
        <authorList>
            <person name="Trinh H.N."/>
        </authorList>
    </citation>
    <scope>NUCLEOTIDE SEQUENCE [LARGE SCALE GENOMIC DNA]</scope>
    <source>
        <strain evidence="2 3">MS74</strain>
    </source>
</reference>
<dbReference type="EMBL" id="SMRT01000013">
    <property type="protein sequence ID" value="TDF94522.1"/>
    <property type="molecule type" value="Genomic_DNA"/>
</dbReference>
<evidence type="ECO:0000313" key="2">
    <source>
        <dbReference type="EMBL" id="TDF94522.1"/>
    </source>
</evidence>
<sequence length="283" mass="32545">MSIYEAYYRTDDHEEKVNVGNIEQHANFTDVKNNLYCTYPGCTARLSYVPRGKVRAHFKTWPKEDHIQDCVDYFERVATANKQKSGVTSTMALSEKHIKNVLDNLKKKRREQESGTDKPKSSNNKKPRPTVNPNSGENPTLNIVPTTGPDADLASGENNVKEPPVRNRSLVNLTDDDVGWTRSAEGYIHNVETDDKRAILELRDGNHTLRVYFEEFFFDNAPVNFRGYFERLKILVQRNKEFLFSGVGLIEKRNEHYGMLISRGNDFRINYQYIAIFLDNASA</sequence>
<name>A0A4R5KHJ1_9BACL</name>
<evidence type="ECO:0000256" key="1">
    <source>
        <dbReference type="SAM" id="MobiDB-lite"/>
    </source>
</evidence>
<proteinExistence type="predicted"/>
<comment type="caution">
    <text evidence="2">The sequence shown here is derived from an EMBL/GenBank/DDBJ whole genome shotgun (WGS) entry which is preliminary data.</text>
</comment>
<gene>
    <name evidence="2" type="ORF">E1757_23550</name>
</gene>
<dbReference type="AlphaFoldDB" id="A0A4R5KHJ1"/>